<dbReference type="SUPFAM" id="SSF46955">
    <property type="entry name" value="Putative DNA-binding domain"/>
    <property type="match status" value="1"/>
</dbReference>
<accession>E3BPZ3</accession>
<dbReference type="InterPro" id="IPR010260">
    <property type="entry name" value="AlpA"/>
</dbReference>
<sequence length="66" mass="7377">MSYKVIRLPEVIDMTGLSRSTIYLRMSKGTFPRSISLGQRAVGWLKADIEKWLDACVSASKAVDND</sequence>
<name>E3BPZ3_9VIBR</name>
<evidence type="ECO:0000313" key="2">
    <source>
        <dbReference type="Proteomes" id="UP000002943"/>
    </source>
</evidence>
<dbReference type="InterPro" id="IPR052931">
    <property type="entry name" value="Prophage_regulatory_activator"/>
</dbReference>
<keyword evidence="2" id="KW-1185">Reference proteome</keyword>
<dbReference type="Gene3D" id="1.10.238.160">
    <property type="match status" value="1"/>
</dbReference>
<dbReference type="STRING" id="796620.VIBC2010_02586"/>
<evidence type="ECO:0000313" key="1">
    <source>
        <dbReference type="EMBL" id="EFP94918.1"/>
    </source>
</evidence>
<dbReference type="InterPro" id="IPR009061">
    <property type="entry name" value="DNA-bd_dom_put_sf"/>
</dbReference>
<reference evidence="1 2" key="1">
    <citation type="journal article" date="2012" name="Int. J. Syst. Evol. Microbiol.">
        <title>Vibrio caribbeanicus sp. nov., isolated from the marine sponge Scleritoderma cyanea.</title>
        <authorList>
            <person name="Hoffmann M."/>
            <person name="Monday S.R."/>
            <person name="Allard M.W."/>
            <person name="Strain E.A."/>
            <person name="Whittaker P."/>
            <person name="Naum M."/>
            <person name="McCarthy P.J."/>
            <person name="Lopez J.V."/>
            <person name="Fischer M."/>
            <person name="Brown E.W."/>
        </authorList>
    </citation>
    <scope>NUCLEOTIDE SEQUENCE [LARGE SCALE GENOMIC DNA]</scope>
    <source>
        <strain evidence="1 2">ATCC BAA-2122</strain>
    </source>
</reference>
<comment type="caution">
    <text evidence="1">The sequence shown here is derived from an EMBL/GenBank/DDBJ whole genome shotgun (WGS) entry which is preliminary data.</text>
</comment>
<dbReference type="PANTHER" id="PTHR36154">
    <property type="entry name" value="DNA-BINDING TRANSCRIPTIONAL ACTIVATOR ALPA"/>
    <property type="match status" value="1"/>
</dbReference>
<organism evidence="1 2">
    <name type="scientific">Vibrio caribbeanicus ATCC BAA-2122</name>
    <dbReference type="NCBI Taxonomy" id="796620"/>
    <lineage>
        <taxon>Bacteria</taxon>
        <taxon>Pseudomonadati</taxon>
        <taxon>Pseudomonadota</taxon>
        <taxon>Gammaproteobacteria</taxon>
        <taxon>Vibrionales</taxon>
        <taxon>Vibrionaceae</taxon>
        <taxon>Vibrio</taxon>
    </lineage>
</organism>
<dbReference type="PANTHER" id="PTHR36154:SF1">
    <property type="entry name" value="DNA-BINDING TRANSCRIPTIONAL ACTIVATOR ALPA"/>
    <property type="match status" value="1"/>
</dbReference>
<dbReference type="RefSeq" id="WP_009603255.1">
    <property type="nucleotide sequence ID" value="NZ_AEIU01000111.1"/>
</dbReference>
<dbReference type="eggNOG" id="COG3311">
    <property type="taxonomic scope" value="Bacteria"/>
</dbReference>
<dbReference type="OrthoDB" id="8455288at2"/>
<dbReference type="Proteomes" id="UP000002943">
    <property type="component" value="Unassembled WGS sequence"/>
</dbReference>
<gene>
    <name evidence="1" type="ORF">VIBC2010_02586</name>
</gene>
<dbReference type="AlphaFoldDB" id="E3BPZ3"/>
<dbReference type="EMBL" id="AEIU01000111">
    <property type="protein sequence ID" value="EFP94918.1"/>
    <property type="molecule type" value="Genomic_DNA"/>
</dbReference>
<protein>
    <submittedName>
        <fullName evidence="1">Phage transcriptional regulator AlpA</fullName>
    </submittedName>
</protein>
<dbReference type="Pfam" id="PF05930">
    <property type="entry name" value="Phage_AlpA"/>
    <property type="match status" value="1"/>
</dbReference>
<proteinExistence type="predicted"/>